<accession>A0A2G8RTL2</accession>
<protein>
    <submittedName>
        <fullName evidence="1">Uncharacterized protein</fullName>
    </submittedName>
</protein>
<evidence type="ECO:0000313" key="2">
    <source>
        <dbReference type="Proteomes" id="UP000230002"/>
    </source>
</evidence>
<organism evidence="1 2">
    <name type="scientific">Ganoderma sinense ZZ0214-1</name>
    <dbReference type="NCBI Taxonomy" id="1077348"/>
    <lineage>
        <taxon>Eukaryota</taxon>
        <taxon>Fungi</taxon>
        <taxon>Dikarya</taxon>
        <taxon>Basidiomycota</taxon>
        <taxon>Agaricomycotina</taxon>
        <taxon>Agaricomycetes</taxon>
        <taxon>Polyporales</taxon>
        <taxon>Polyporaceae</taxon>
        <taxon>Ganoderma</taxon>
    </lineage>
</organism>
<name>A0A2G8RTL2_9APHY</name>
<dbReference type="EMBL" id="AYKW01000056">
    <property type="protein sequence ID" value="PIL24855.1"/>
    <property type="molecule type" value="Genomic_DNA"/>
</dbReference>
<sequence>MPWVHNLYDAEDGVPTLQSEMQLSDDPDLFGDTLANIREIWRQHGVDRNVAYKNQVQETTMATVKRRALNEMPFLRKKYHKGWPVRFYLQRSLQHRITVAAQRKLDEAPYIYRGRPFMVVDPNHLKDKLRTRRASHERVCAAKLEDKHLRSKIARDPLICRRRVVSSHAIEA</sequence>
<dbReference type="AlphaFoldDB" id="A0A2G8RTL2"/>
<reference evidence="1 2" key="1">
    <citation type="journal article" date="2015" name="Sci. Rep.">
        <title>Chromosome-level genome map provides insights into diverse defense mechanisms in the medicinal fungus Ganoderma sinense.</title>
        <authorList>
            <person name="Zhu Y."/>
            <person name="Xu J."/>
            <person name="Sun C."/>
            <person name="Zhou S."/>
            <person name="Xu H."/>
            <person name="Nelson D.R."/>
            <person name="Qian J."/>
            <person name="Song J."/>
            <person name="Luo H."/>
            <person name="Xiang L."/>
            <person name="Li Y."/>
            <person name="Xu Z."/>
            <person name="Ji A."/>
            <person name="Wang L."/>
            <person name="Lu S."/>
            <person name="Hayward A."/>
            <person name="Sun W."/>
            <person name="Li X."/>
            <person name="Schwartz D.C."/>
            <person name="Wang Y."/>
            <person name="Chen S."/>
        </authorList>
    </citation>
    <scope>NUCLEOTIDE SEQUENCE [LARGE SCALE GENOMIC DNA]</scope>
    <source>
        <strain evidence="1 2">ZZ0214-1</strain>
    </source>
</reference>
<keyword evidence="2" id="KW-1185">Reference proteome</keyword>
<comment type="caution">
    <text evidence="1">The sequence shown here is derived from an EMBL/GenBank/DDBJ whole genome shotgun (WGS) entry which is preliminary data.</text>
</comment>
<dbReference type="Proteomes" id="UP000230002">
    <property type="component" value="Unassembled WGS sequence"/>
</dbReference>
<proteinExistence type="predicted"/>
<evidence type="ECO:0000313" key="1">
    <source>
        <dbReference type="EMBL" id="PIL24855.1"/>
    </source>
</evidence>
<gene>
    <name evidence="1" type="ORF">GSI_12741</name>
</gene>
<dbReference type="OrthoDB" id="2756661at2759"/>